<feature type="transmembrane region" description="Helical" evidence="12">
    <location>
        <begin position="381"/>
        <end position="400"/>
    </location>
</feature>
<keyword evidence="4 12" id="KW-0328">Glycosyltransferase</keyword>
<evidence type="ECO:0000313" key="14">
    <source>
        <dbReference type="EMBL" id="GMK58663.1"/>
    </source>
</evidence>
<reference evidence="14" key="1">
    <citation type="journal article" date="2023" name="BMC Genomics">
        <title>Chromosome-level genome assemblies of Cutaneotrichosporon spp. (Trichosporonales, Basidiomycota) reveal imbalanced evolution between nucleotide sequences and chromosome synteny.</title>
        <authorList>
            <person name="Kobayashi Y."/>
            <person name="Kayamori A."/>
            <person name="Aoki K."/>
            <person name="Shiwa Y."/>
            <person name="Matsutani M."/>
            <person name="Fujita N."/>
            <person name="Sugita T."/>
            <person name="Iwasaki W."/>
            <person name="Tanaka N."/>
            <person name="Takashima M."/>
        </authorList>
    </citation>
    <scope>NUCLEOTIDE SEQUENCE</scope>
    <source>
        <strain evidence="14">HIS016</strain>
    </source>
</reference>
<feature type="transmembrane region" description="Helical" evidence="12">
    <location>
        <begin position="205"/>
        <end position="226"/>
    </location>
</feature>
<feature type="chain" id="PRO_5041916645" description="Mannosyltransferase" evidence="13">
    <location>
        <begin position="20"/>
        <end position="535"/>
    </location>
</feature>
<name>A0AAD3TXE7_9TREE</name>
<proteinExistence type="inferred from homology"/>
<dbReference type="GO" id="GO:0052917">
    <property type="term" value="F:dol-P-Man:Man(7)GlcNAc(2)-PP-Dol alpha-1,6-mannosyltransferase activity"/>
    <property type="evidence" value="ECO:0007669"/>
    <property type="project" value="UniProtKB-EC"/>
</dbReference>
<reference evidence="14" key="2">
    <citation type="submission" date="2023-06" db="EMBL/GenBank/DDBJ databases">
        <authorList>
            <person name="Kobayashi Y."/>
            <person name="Kayamori A."/>
            <person name="Aoki K."/>
            <person name="Shiwa Y."/>
            <person name="Fujita N."/>
            <person name="Sugita T."/>
            <person name="Iwasaki W."/>
            <person name="Tanaka N."/>
            <person name="Takashima M."/>
        </authorList>
    </citation>
    <scope>NUCLEOTIDE SEQUENCE</scope>
    <source>
        <strain evidence="14">HIS016</strain>
    </source>
</reference>
<accession>A0AAD3TXE7</accession>
<dbReference type="InterPro" id="IPR005599">
    <property type="entry name" value="GPI_mannosylTrfase"/>
</dbReference>
<feature type="transmembrane region" description="Helical" evidence="12">
    <location>
        <begin position="348"/>
        <end position="369"/>
    </location>
</feature>
<feature type="transmembrane region" description="Helical" evidence="12">
    <location>
        <begin position="96"/>
        <end position="114"/>
    </location>
</feature>
<comment type="subcellular location">
    <subcellularLocation>
        <location evidence="1 12">Endoplasmic reticulum membrane</location>
        <topology evidence="1 12">Multi-pass membrane protein</topology>
    </subcellularLocation>
</comment>
<keyword evidence="7 12" id="KW-0256">Endoplasmic reticulum</keyword>
<keyword evidence="13" id="KW-0732">Signal</keyword>
<evidence type="ECO:0000256" key="10">
    <source>
        <dbReference type="ARBA" id="ARBA00044721"/>
    </source>
</evidence>
<feature type="transmembrane region" description="Helical" evidence="12">
    <location>
        <begin position="283"/>
        <end position="303"/>
    </location>
</feature>
<evidence type="ECO:0000256" key="6">
    <source>
        <dbReference type="ARBA" id="ARBA00022692"/>
    </source>
</evidence>
<feature type="transmembrane region" description="Helical" evidence="12">
    <location>
        <begin position="150"/>
        <end position="165"/>
    </location>
</feature>
<evidence type="ECO:0000256" key="5">
    <source>
        <dbReference type="ARBA" id="ARBA00022679"/>
    </source>
</evidence>
<keyword evidence="9 12" id="KW-0472">Membrane</keyword>
<evidence type="ECO:0000256" key="3">
    <source>
        <dbReference type="ARBA" id="ARBA00007063"/>
    </source>
</evidence>
<dbReference type="AlphaFoldDB" id="A0AAD3TXE7"/>
<comment type="function">
    <text evidence="10">Mannosyltransferase that operates in the biosynthetic pathway of dolichol-linked oligosaccharides, the glycan precursors employed in protein asparagine (N)-glycosylation. The assembly of dolichol-linked oligosaccharides begins on the cytosolic side of the endoplasmic reticulum membrane and finishes in its lumen. The sequential addition of sugars to dolichol pyrophosphate produces dolichol-linked oligosaccharides containing fourteen sugars, including two GlcNAcs, nine mannoses and three glucoses. Once assembled, the oligosaccharide is transferred from the lipid to nascent proteins by oligosaccharyltransferases. In the lumen of the endoplasmic reticulum, adds the eighth mannose residue in an alpha-1,6 linkage onto Man(7)GlcNAc(2)-PP-dolichol to produce Man(8)GlcNAc(2)-PP-dolichol.</text>
</comment>
<evidence type="ECO:0000256" key="4">
    <source>
        <dbReference type="ARBA" id="ARBA00022676"/>
    </source>
</evidence>
<dbReference type="GO" id="GO:0006487">
    <property type="term" value="P:protein N-linked glycosylation"/>
    <property type="evidence" value="ECO:0007669"/>
    <property type="project" value="TreeGrafter"/>
</dbReference>
<evidence type="ECO:0000256" key="12">
    <source>
        <dbReference type="RuleBase" id="RU363075"/>
    </source>
</evidence>
<organism evidence="14 15">
    <name type="scientific">Cutaneotrichosporon spelunceum</name>
    <dbReference type="NCBI Taxonomy" id="1672016"/>
    <lineage>
        <taxon>Eukaryota</taxon>
        <taxon>Fungi</taxon>
        <taxon>Dikarya</taxon>
        <taxon>Basidiomycota</taxon>
        <taxon>Agaricomycotina</taxon>
        <taxon>Tremellomycetes</taxon>
        <taxon>Trichosporonales</taxon>
        <taxon>Trichosporonaceae</taxon>
        <taxon>Cutaneotrichosporon</taxon>
    </lineage>
</organism>
<dbReference type="PANTHER" id="PTHR22760">
    <property type="entry name" value="GLYCOSYLTRANSFERASE"/>
    <property type="match status" value="1"/>
</dbReference>
<dbReference type="EMBL" id="BTCM01000006">
    <property type="protein sequence ID" value="GMK58663.1"/>
    <property type="molecule type" value="Genomic_DNA"/>
</dbReference>
<protein>
    <recommendedName>
        <fullName evidence="12">Mannosyltransferase</fullName>
        <ecNumber evidence="12">2.4.1.-</ecNumber>
    </recommendedName>
</protein>
<keyword evidence="15" id="KW-1185">Reference proteome</keyword>
<evidence type="ECO:0000256" key="1">
    <source>
        <dbReference type="ARBA" id="ARBA00004477"/>
    </source>
</evidence>
<dbReference type="PANTHER" id="PTHR22760:SF1">
    <property type="entry name" value="DOL-P-MAN:MAN(7)GLCNAC(2)-PP-DOL ALPHA-1,6-MANNOSYLTRANSFERASE"/>
    <property type="match status" value="1"/>
</dbReference>
<feature type="transmembrane region" description="Helical" evidence="12">
    <location>
        <begin position="65"/>
        <end position="89"/>
    </location>
</feature>
<evidence type="ECO:0000256" key="7">
    <source>
        <dbReference type="ARBA" id="ARBA00022824"/>
    </source>
</evidence>
<dbReference type="GO" id="GO:0005789">
    <property type="term" value="C:endoplasmic reticulum membrane"/>
    <property type="evidence" value="ECO:0007669"/>
    <property type="project" value="UniProtKB-SubCell"/>
</dbReference>
<feature type="transmembrane region" description="Helical" evidence="12">
    <location>
        <begin position="171"/>
        <end position="198"/>
    </location>
</feature>
<evidence type="ECO:0000256" key="2">
    <source>
        <dbReference type="ARBA" id="ARBA00004922"/>
    </source>
</evidence>
<keyword evidence="8 12" id="KW-1133">Transmembrane helix</keyword>
<feature type="signal peptide" evidence="13">
    <location>
        <begin position="1"/>
        <end position="19"/>
    </location>
</feature>
<keyword evidence="5" id="KW-0808">Transferase</keyword>
<sequence length="535" mass="58611">MARWHIWFLALFLVPAAHVFVAPYTKVEESFTLHAAHDVLRYGLSPANWHKWDHRTFPGAVPRSFLPPIVLGLLSYPIAALASAAGLVTTSLGIQTIVRLVLVVCFASAFTHLARTLQRRYSTSTADWFVVLTLAQFHIPFYAGRTLPNFTALPLVVLAFSLLLRDRLWTGIALLTATATVIRLEVALLAIPIALALVIQRRLSFLSALSAGLVGGFGSLTISAVIDYKLWSPTLPHSSLPDFTPRHTLWPELAAAYWNIAYGHADDWGIMPRSYYAKALTKMLAGAAPLLGLGIIWAFVLGVTGKRGHVFDNETLRRTVAGVARTLGPGVVALMLVLSTVGHKEWRFIVYAIPVFNIIAAACAAALLVLPSRSFRMMVRLGLTVLLAITVAFSIFSTYVSTHNYPGGCIWRTLEAARLPAGSVIHFHSYPLQTGSSLFTFVRTNATSSAFPAPQEVQWVYSKSEDPVLQTPQGAWLADIEAVVTDRWREYAESEIDGHKMWSILGGCDGYDGVQIGKGGLEVRTSPKIGLLRRL</sequence>
<evidence type="ECO:0000313" key="15">
    <source>
        <dbReference type="Proteomes" id="UP001222932"/>
    </source>
</evidence>
<dbReference type="Pfam" id="PF03901">
    <property type="entry name" value="Glyco_transf_22"/>
    <property type="match status" value="1"/>
</dbReference>
<comment type="caution">
    <text evidence="14">The sequence shown here is derived from an EMBL/GenBank/DDBJ whole genome shotgun (WGS) entry which is preliminary data.</text>
</comment>
<evidence type="ECO:0000256" key="8">
    <source>
        <dbReference type="ARBA" id="ARBA00022989"/>
    </source>
</evidence>
<gene>
    <name evidence="14" type="primary">ECM39</name>
    <name evidence="14" type="ORF">CspeluHIS016_0601050</name>
</gene>
<dbReference type="Proteomes" id="UP001222932">
    <property type="component" value="Unassembled WGS sequence"/>
</dbReference>
<evidence type="ECO:0000256" key="11">
    <source>
        <dbReference type="ARBA" id="ARBA00048899"/>
    </source>
</evidence>
<feature type="transmembrane region" description="Helical" evidence="12">
    <location>
        <begin position="323"/>
        <end position="342"/>
    </location>
</feature>
<evidence type="ECO:0000256" key="9">
    <source>
        <dbReference type="ARBA" id="ARBA00023136"/>
    </source>
</evidence>
<evidence type="ECO:0000256" key="13">
    <source>
        <dbReference type="SAM" id="SignalP"/>
    </source>
</evidence>
<comment type="pathway">
    <text evidence="2">Protein modification; protein glycosylation.</text>
</comment>
<dbReference type="EC" id="2.4.1.-" evidence="12"/>
<keyword evidence="6 12" id="KW-0812">Transmembrane</keyword>
<comment type="catalytic activity">
    <reaction evidence="11">
        <text>an alpha-D-Man-(1-&gt;2)-alpha-D-Man-(1-&gt;2)-alpha-D-Man-(1-&gt;3)-[alpha-D-Man-(1-&gt;2)-alpha-D-Man-(1-&gt;3)-alpha-D-Man-(1-&gt;6)]-beta-D-Man-(1-&gt;4)-beta-D-GlcNAc-(1-&gt;4)-alpha-D-GlcNAc-diphospho-di-trans,poly-cis-dolichol + a di-trans,poly-cis-dolichyl beta-D-mannosyl phosphate = an alpha-D-Man-(1-&gt;2)-alpha-D-Man-(1-&gt;2)-alpha-D-Man-(1-&gt;3)-[alpha-D-Man-(1-&gt;2)-alpha-D-Man-(1-&gt;3)-[alpha-D-Man-(1-&gt;6)]-alpha-D-Man-(1-&gt;6)]-beta-D-Man-(1-&gt;4)-beta-D-GlcNAc-(1-&gt;4)-alpha-D-GlcNAc-diphospho-di-trans,poly-cis-dolichol + a di-trans,poly-cis-dolichyl phosphate + H(+)</text>
        <dbReference type="Rhea" id="RHEA:29535"/>
        <dbReference type="Rhea" id="RHEA-COMP:19498"/>
        <dbReference type="Rhea" id="RHEA-COMP:19501"/>
        <dbReference type="Rhea" id="RHEA-COMP:19518"/>
        <dbReference type="Rhea" id="RHEA-COMP:19519"/>
        <dbReference type="ChEBI" id="CHEBI:15378"/>
        <dbReference type="ChEBI" id="CHEBI:57683"/>
        <dbReference type="ChEBI" id="CHEBI:58211"/>
        <dbReference type="ChEBI" id="CHEBI:132517"/>
        <dbReference type="ChEBI" id="CHEBI:132519"/>
        <dbReference type="EC" id="2.4.1.260"/>
    </reaction>
    <physiologicalReaction direction="left-to-right" evidence="11">
        <dbReference type="Rhea" id="RHEA:29536"/>
    </physiologicalReaction>
</comment>
<comment type="similarity">
    <text evidence="3 12">Belongs to the glycosyltransferase 22 family.</text>
</comment>